<evidence type="ECO:0000313" key="3">
    <source>
        <dbReference type="Proteomes" id="UP001437256"/>
    </source>
</evidence>
<proteinExistence type="predicted"/>
<reference evidence="2 3" key="1">
    <citation type="submission" date="2024-05" db="EMBL/GenBank/DDBJ databases">
        <title>A draft genome resource for the thread blight pathogen Marasmius tenuissimus strain MS-2.</title>
        <authorList>
            <person name="Yulfo-Soto G.E."/>
            <person name="Baruah I.K."/>
            <person name="Amoako-Attah I."/>
            <person name="Bukari Y."/>
            <person name="Meinhardt L.W."/>
            <person name="Bailey B.A."/>
            <person name="Cohen S.P."/>
        </authorList>
    </citation>
    <scope>NUCLEOTIDE SEQUENCE [LARGE SCALE GENOMIC DNA]</scope>
    <source>
        <strain evidence="2 3">MS-2</strain>
    </source>
</reference>
<dbReference type="EMBL" id="JBBXMP010000121">
    <property type="protein sequence ID" value="KAL0061861.1"/>
    <property type="molecule type" value="Genomic_DNA"/>
</dbReference>
<feature type="signal peptide" evidence="1">
    <location>
        <begin position="1"/>
        <end position="15"/>
    </location>
</feature>
<keyword evidence="3" id="KW-1185">Reference proteome</keyword>
<organism evidence="2 3">
    <name type="scientific">Marasmius tenuissimus</name>
    <dbReference type="NCBI Taxonomy" id="585030"/>
    <lineage>
        <taxon>Eukaryota</taxon>
        <taxon>Fungi</taxon>
        <taxon>Dikarya</taxon>
        <taxon>Basidiomycota</taxon>
        <taxon>Agaricomycotina</taxon>
        <taxon>Agaricomycetes</taxon>
        <taxon>Agaricomycetidae</taxon>
        <taxon>Agaricales</taxon>
        <taxon>Marasmiineae</taxon>
        <taxon>Marasmiaceae</taxon>
        <taxon>Marasmius</taxon>
    </lineage>
</organism>
<accession>A0ABR2ZLJ1</accession>
<dbReference type="PANTHER" id="PTHR35567">
    <property type="entry name" value="MALATE DEHYDROGENASE (AFU_ORTHOLOGUE AFUA_2G13800)"/>
    <property type="match status" value="1"/>
</dbReference>
<protein>
    <recommendedName>
        <fullName evidence="4">Malate dehydrogenase</fullName>
    </recommendedName>
</protein>
<dbReference type="PANTHER" id="PTHR35567:SF1">
    <property type="entry name" value="CONSERVED FUNGAL PROTEIN (AFU_ORTHOLOGUE AFUA_1G14230)"/>
    <property type="match status" value="1"/>
</dbReference>
<keyword evidence="1" id="KW-0732">Signal</keyword>
<name>A0ABR2ZLJ1_9AGAR</name>
<evidence type="ECO:0000313" key="2">
    <source>
        <dbReference type="EMBL" id="KAL0061861.1"/>
    </source>
</evidence>
<dbReference type="Pfam" id="PF11937">
    <property type="entry name" value="DUF3455"/>
    <property type="match status" value="1"/>
</dbReference>
<evidence type="ECO:0000256" key="1">
    <source>
        <dbReference type="SAM" id="SignalP"/>
    </source>
</evidence>
<dbReference type="InterPro" id="IPR021851">
    <property type="entry name" value="DUF3455"/>
</dbReference>
<dbReference type="Proteomes" id="UP001437256">
    <property type="component" value="Unassembled WGS sequence"/>
</dbReference>
<gene>
    <name evidence="2" type="ORF">AAF712_011303</name>
</gene>
<comment type="caution">
    <text evidence="2">The sequence shown here is derived from an EMBL/GenBank/DDBJ whole genome shotgun (WGS) entry which is preliminary data.</text>
</comment>
<evidence type="ECO:0008006" key="4">
    <source>
        <dbReference type="Google" id="ProtNLM"/>
    </source>
</evidence>
<feature type="chain" id="PRO_5047522360" description="Malate dehydrogenase" evidence="1">
    <location>
        <begin position="16"/>
        <end position="203"/>
    </location>
</feature>
<sequence length="203" mass="20807">MLKLFLLSLAVFALGFPAAGLAPRKCDVSKVNVPVGSLPDQTAPTAHIAFGMGTQNYTCSSAGTYASAGAVASLFDMSCSHPKTAGATPAIDPNGGLVGHHYFVTNPVNASAGISPEWDFTSSFENANAFVIATRVAGVPALSSPTSNVDWLKLSGVSGQGGFASEIYRTHTFGGQPPSSCTPGSAPITVAYTAFYWFTGGSF</sequence>